<dbReference type="GO" id="GO:0005524">
    <property type="term" value="F:ATP binding"/>
    <property type="evidence" value="ECO:0007669"/>
    <property type="project" value="InterPro"/>
</dbReference>
<comment type="similarity">
    <text evidence="1">Belongs to the PEP-utilizing enzyme family.</text>
</comment>
<keyword evidence="4" id="KW-1185">Reference proteome</keyword>
<name>A0AA39RMZ1_ACESA</name>
<dbReference type="Proteomes" id="UP001168877">
    <property type="component" value="Unassembled WGS sequence"/>
</dbReference>
<evidence type="ECO:0000313" key="3">
    <source>
        <dbReference type="EMBL" id="KAK0576381.1"/>
    </source>
</evidence>
<evidence type="ECO:0000313" key="4">
    <source>
        <dbReference type="Proteomes" id="UP001168877"/>
    </source>
</evidence>
<dbReference type="PANTHER" id="PTHR46999">
    <property type="entry name" value="ALPHA-GLUCAN WATER DIKINASE 1, CHLOROPLASTIC-RELATED"/>
    <property type="match status" value="1"/>
</dbReference>
<protein>
    <recommendedName>
        <fullName evidence="2">Pyruvate phosphate dikinase AMP/ATP-binding domain-containing protein</fullName>
    </recommendedName>
</protein>
<dbReference type="SUPFAM" id="SSF56059">
    <property type="entry name" value="Glutathione synthetase ATP-binding domain-like"/>
    <property type="match status" value="1"/>
</dbReference>
<evidence type="ECO:0000256" key="1">
    <source>
        <dbReference type="ARBA" id="ARBA00007837"/>
    </source>
</evidence>
<organism evidence="3 4">
    <name type="scientific">Acer saccharum</name>
    <name type="common">Sugar maple</name>
    <dbReference type="NCBI Taxonomy" id="4024"/>
    <lineage>
        <taxon>Eukaryota</taxon>
        <taxon>Viridiplantae</taxon>
        <taxon>Streptophyta</taxon>
        <taxon>Embryophyta</taxon>
        <taxon>Tracheophyta</taxon>
        <taxon>Spermatophyta</taxon>
        <taxon>Magnoliopsida</taxon>
        <taxon>eudicotyledons</taxon>
        <taxon>Gunneridae</taxon>
        <taxon>Pentapetalae</taxon>
        <taxon>rosids</taxon>
        <taxon>malvids</taxon>
        <taxon>Sapindales</taxon>
        <taxon>Sapindaceae</taxon>
        <taxon>Hippocastanoideae</taxon>
        <taxon>Acereae</taxon>
        <taxon>Acer</taxon>
    </lineage>
</organism>
<dbReference type="Pfam" id="PF01326">
    <property type="entry name" value="PPDK_N"/>
    <property type="match status" value="1"/>
</dbReference>
<feature type="domain" description="Pyruvate phosphate dikinase AMP/ATP-binding" evidence="2">
    <location>
        <begin position="83"/>
        <end position="238"/>
    </location>
</feature>
<dbReference type="InterPro" id="IPR002192">
    <property type="entry name" value="PPDK_AMP/ATP-bd"/>
</dbReference>
<dbReference type="PANTHER" id="PTHR46999:SF4">
    <property type="entry name" value="ALPHA-GLUCAN WATER DIKINASE 2"/>
    <property type="match status" value="1"/>
</dbReference>
<dbReference type="Gene3D" id="3.30.470.20">
    <property type="entry name" value="ATP-grasp fold, B domain"/>
    <property type="match status" value="1"/>
</dbReference>
<dbReference type="EMBL" id="JAUESC010000386">
    <property type="protein sequence ID" value="KAK0576381.1"/>
    <property type="molecule type" value="Genomic_DNA"/>
</dbReference>
<accession>A0AA39RMZ1</accession>
<comment type="caution">
    <text evidence="3">The sequence shown here is derived from an EMBL/GenBank/DDBJ whole genome shotgun (WGS) entry which is preliminary data.</text>
</comment>
<dbReference type="GO" id="GO:0016301">
    <property type="term" value="F:kinase activity"/>
    <property type="evidence" value="ECO:0007669"/>
    <property type="project" value="InterPro"/>
</dbReference>
<gene>
    <name evidence="3" type="ORF">LWI29_016543</name>
</gene>
<evidence type="ECO:0000259" key="2">
    <source>
        <dbReference type="Pfam" id="PF01326"/>
    </source>
</evidence>
<proteinExistence type="inferred from homology"/>
<reference evidence="3" key="2">
    <citation type="submission" date="2023-06" db="EMBL/GenBank/DDBJ databases">
        <authorList>
            <person name="Swenson N.G."/>
            <person name="Wegrzyn J.L."/>
            <person name="Mcevoy S.L."/>
        </authorList>
    </citation>
    <scope>NUCLEOTIDE SEQUENCE</scope>
    <source>
        <strain evidence="3">NS2018</strain>
        <tissue evidence="3">Leaf</tissue>
    </source>
</reference>
<sequence length="239" mass="26754">MQIGSSIEADRYQFPPWKFAEEQIREGANRYSVRSRYAHRGGPIFSFRDLLLHLFRGNRHRVLPVVSITLEPVVPRNYLCGYAFVIHTKNPLSGDVSEIYTEIVKGLGETLVGAYPGRAMSFITKKNNLKSPIVTGYPSKLIGLYSKPSIIFRSDSNGEDLENYAGAGLYDSVVMDEEERIVLDYSGDRMIVDKAFQISLLSRIAEAGKIIESLYGSPQDIEGVVKDGVIYVVQARPQI</sequence>
<dbReference type="AlphaFoldDB" id="A0AA39RMZ1"/>
<reference evidence="3" key="1">
    <citation type="journal article" date="2022" name="Plant J.">
        <title>Strategies of tolerance reflected in two North American maple genomes.</title>
        <authorList>
            <person name="McEvoy S.L."/>
            <person name="Sezen U.U."/>
            <person name="Trouern-Trend A."/>
            <person name="McMahon S.M."/>
            <person name="Schaberg P.G."/>
            <person name="Yang J."/>
            <person name="Wegrzyn J.L."/>
            <person name="Swenson N.G."/>
        </authorList>
    </citation>
    <scope>NUCLEOTIDE SEQUENCE</scope>
    <source>
        <strain evidence="3">NS2018</strain>
    </source>
</reference>